<evidence type="ECO:0000313" key="1">
    <source>
        <dbReference type="EMBL" id="RCV47231.1"/>
    </source>
</evidence>
<organism evidence="1 2">
    <name type="scientific">Marinitenerispora sediminis</name>
    <dbReference type="NCBI Taxonomy" id="1931232"/>
    <lineage>
        <taxon>Bacteria</taxon>
        <taxon>Bacillati</taxon>
        <taxon>Actinomycetota</taxon>
        <taxon>Actinomycetes</taxon>
        <taxon>Streptosporangiales</taxon>
        <taxon>Nocardiopsidaceae</taxon>
        <taxon>Marinitenerispora</taxon>
    </lineage>
</organism>
<comment type="caution">
    <text evidence="1">The sequence shown here is derived from an EMBL/GenBank/DDBJ whole genome shotgun (WGS) entry which is preliminary data.</text>
</comment>
<sequence length="59" mass="6075">GSREEVDRRISVLAPAIGSSPARLLGWCRAAAPIHAVARANRGEAGGADFEVLMSLAAC</sequence>
<dbReference type="AlphaFoldDB" id="A0A368SXG1"/>
<dbReference type="EMBL" id="QEIN01000584">
    <property type="protein sequence ID" value="RCV47231.1"/>
    <property type="molecule type" value="Genomic_DNA"/>
</dbReference>
<keyword evidence="2" id="KW-1185">Reference proteome</keyword>
<feature type="non-terminal residue" evidence="1">
    <location>
        <position position="1"/>
    </location>
</feature>
<accession>A0A368SXG1</accession>
<dbReference type="Proteomes" id="UP000253318">
    <property type="component" value="Unassembled WGS sequence"/>
</dbReference>
<evidence type="ECO:0000313" key="2">
    <source>
        <dbReference type="Proteomes" id="UP000253318"/>
    </source>
</evidence>
<reference evidence="1 2" key="1">
    <citation type="submission" date="2018-04" db="EMBL/GenBank/DDBJ databases">
        <title>Novel actinobacteria from marine sediment.</title>
        <authorList>
            <person name="Ng Z.Y."/>
            <person name="Tan G.Y.A."/>
        </authorList>
    </citation>
    <scope>NUCLEOTIDE SEQUENCE [LARGE SCALE GENOMIC DNA]</scope>
    <source>
        <strain evidence="1 2">TPS81</strain>
    </source>
</reference>
<proteinExistence type="predicted"/>
<protein>
    <submittedName>
        <fullName evidence="1">Aminoglycoside resistance protein</fullName>
    </submittedName>
</protein>
<name>A0A368SXG1_9ACTN</name>
<gene>
    <name evidence="1" type="ORF">DEF24_27430</name>
</gene>